<accession>A0A9I9EM58</accession>
<protein>
    <submittedName>
        <fullName evidence="1">Uncharacterized protein</fullName>
    </submittedName>
</protein>
<sequence>MSVSFVTRGSKKGRTVTIKRFSLSIPSHTGREVKWQGHTPIWLIAEYKSHPKNDQIEERGKAH</sequence>
<dbReference type="EnsemblPlants" id="MELO3C035711.2.1">
    <property type="protein sequence ID" value="MELO3C035711.2.1"/>
    <property type="gene ID" value="MELO3C035711.2"/>
</dbReference>
<evidence type="ECO:0000313" key="1">
    <source>
        <dbReference type="EnsemblPlants" id="MELO3C035711.2.1"/>
    </source>
</evidence>
<dbReference type="AlphaFoldDB" id="A0A9I9EM58"/>
<reference evidence="1" key="1">
    <citation type="submission" date="2023-03" db="UniProtKB">
        <authorList>
            <consortium name="EnsemblPlants"/>
        </authorList>
    </citation>
    <scope>IDENTIFICATION</scope>
</reference>
<dbReference type="Gramene" id="MELO3C035711.2.1">
    <property type="protein sequence ID" value="MELO3C035711.2.1"/>
    <property type="gene ID" value="MELO3C035711.2"/>
</dbReference>
<name>A0A9I9EM58_CUCME</name>
<proteinExistence type="predicted"/>
<organism evidence="1">
    <name type="scientific">Cucumis melo</name>
    <name type="common">Muskmelon</name>
    <dbReference type="NCBI Taxonomy" id="3656"/>
    <lineage>
        <taxon>Eukaryota</taxon>
        <taxon>Viridiplantae</taxon>
        <taxon>Streptophyta</taxon>
        <taxon>Embryophyta</taxon>
        <taxon>Tracheophyta</taxon>
        <taxon>Spermatophyta</taxon>
        <taxon>Magnoliopsida</taxon>
        <taxon>eudicotyledons</taxon>
        <taxon>Gunneridae</taxon>
        <taxon>Pentapetalae</taxon>
        <taxon>rosids</taxon>
        <taxon>fabids</taxon>
        <taxon>Cucurbitales</taxon>
        <taxon>Cucurbitaceae</taxon>
        <taxon>Benincaseae</taxon>
        <taxon>Cucumis</taxon>
    </lineage>
</organism>